<dbReference type="Gene3D" id="3.30.9.10">
    <property type="entry name" value="D-Amino Acid Oxidase, subunit A, domain 2"/>
    <property type="match status" value="1"/>
</dbReference>
<dbReference type="InterPro" id="IPR006076">
    <property type="entry name" value="FAD-dep_OxRdtase"/>
</dbReference>
<evidence type="ECO:0000259" key="2">
    <source>
        <dbReference type="Pfam" id="PF01266"/>
    </source>
</evidence>
<dbReference type="AlphaFoldDB" id="A0A502BKU5"/>
<gene>
    <name evidence="3" type="ORF">FHY56_15165</name>
</gene>
<dbReference type="Proteomes" id="UP000315388">
    <property type="component" value="Unassembled WGS sequence"/>
</dbReference>
<dbReference type="GO" id="GO:0005737">
    <property type="term" value="C:cytoplasm"/>
    <property type="evidence" value="ECO:0007669"/>
    <property type="project" value="TreeGrafter"/>
</dbReference>
<dbReference type="PANTHER" id="PTHR13847">
    <property type="entry name" value="SARCOSINE DEHYDROGENASE-RELATED"/>
    <property type="match status" value="1"/>
</dbReference>
<sequence>MRECQSIMKPSFLLSARQQPVSHYFDARTESAPETHNFEADAKADVIVVGAGFTGLSAALTLAEAGVDVRVLDARHIGWGGSGRAWGQVAASAKFMPAQIETDFPSDVAERINQAAAHAPDLVFGLVEKHGMTCDVVRTGNLIAAHIPSKEAGLARTVEDLVRRGYPVELLEGDDCRTVTGSPRYRVALHDRRGGSLNPLGYARGLARAAIGAGALIHEKTAVLGLRRDKSGWVAKTNGGEIRADAVLLATNAFTSNALFPAIGREVFPVRAYQIVSEPLNKTQLATVLPGRQSLNDTRKLYSGIRIWPDGRLQIGIDGPPFAMDGKAYVRSAIRRIEMTYPQLKGLKWGESWGGWVDMTVDEYPKLHALAPGLWSGYGFSGRGIAIGTIMGRDLAAHALSRPEEAVHPISPLQPKIWHAFHRPLVSALINWNRAHDRVSDLFYSKLGENAGLNKGR</sequence>
<proteinExistence type="predicted"/>
<name>A0A502BKU5_9HYPH</name>
<organism evidence="3 4">
    <name type="scientific">Brucella gallinifaecis</name>
    <dbReference type="NCBI Taxonomy" id="215590"/>
    <lineage>
        <taxon>Bacteria</taxon>
        <taxon>Pseudomonadati</taxon>
        <taxon>Pseudomonadota</taxon>
        <taxon>Alphaproteobacteria</taxon>
        <taxon>Hyphomicrobiales</taxon>
        <taxon>Brucellaceae</taxon>
        <taxon>Brucella/Ochrobactrum group</taxon>
        <taxon>Brucella</taxon>
    </lineage>
</organism>
<dbReference type="Pfam" id="PF01266">
    <property type="entry name" value="DAO"/>
    <property type="match status" value="1"/>
</dbReference>
<dbReference type="PANTHER" id="PTHR13847:SF281">
    <property type="entry name" value="FAD DEPENDENT OXIDOREDUCTASE DOMAIN-CONTAINING PROTEIN"/>
    <property type="match status" value="1"/>
</dbReference>
<evidence type="ECO:0000313" key="4">
    <source>
        <dbReference type="Proteomes" id="UP000315388"/>
    </source>
</evidence>
<dbReference type="EMBL" id="VEWJ01000013">
    <property type="protein sequence ID" value="TPF74289.1"/>
    <property type="molecule type" value="Genomic_DNA"/>
</dbReference>
<feature type="domain" description="FAD dependent oxidoreductase" evidence="2">
    <location>
        <begin position="45"/>
        <end position="397"/>
    </location>
</feature>
<keyword evidence="4" id="KW-1185">Reference proteome</keyword>
<dbReference type="RefSeq" id="WP_140905996.1">
    <property type="nucleotide sequence ID" value="NZ_JBHTMD010000012.1"/>
</dbReference>
<dbReference type="Gene3D" id="3.50.50.60">
    <property type="entry name" value="FAD/NAD(P)-binding domain"/>
    <property type="match status" value="1"/>
</dbReference>
<accession>A0A502BKU5</accession>
<evidence type="ECO:0000256" key="1">
    <source>
        <dbReference type="ARBA" id="ARBA00023002"/>
    </source>
</evidence>
<comment type="caution">
    <text evidence="3">The sequence shown here is derived from an EMBL/GenBank/DDBJ whole genome shotgun (WGS) entry which is preliminary data.</text>
</comment>
<dbReference type="InterPro" id="IPR036188">
    <property type="entry name" value="FAD/NAD-bd_sf"/>
</dbReference>
<keyword evidence="1" id="KW-0560">Oxidoreductase</keyword>
<dbReference type="GO" id="GO:0016491">
    <property type="term" value="F:oxidoreductase activity"/>
    <property type="evidence" value="ECO:0007669"/>
    <property type="project" value="UniProtKB-KW"/>
</dbReference>
<reference evidence="3 4" key="1">
    <citation type="journal article" date="2003" name="Int. J. Syst. Evol. Microbiol.">
        <title>Towards a standardized format for the description of a novel species (of an established genus): Ochrobactrum gallinifaecis sp. nov.</title>
        <authorList>
            <person name="Kampfer P."/>
            <person name="Buczolits S."/>
            <person name="Albrecht A."/>
            <person name="Busse H.J."/>
            <person name="Stackebrandt E."/>
        </authorList>
    </citation>
    <scope>NUCLEOTIDE SEQUENCE [LARGE SCALE GENOMIC DNA]</scope>
    <source>
        <strain evidence="3 4">ISO 196</strain>
    </source>
</reference>
<dbReference type="OrthoDB" id="9814969at2"/>
<dbReference type="SUPFAM" id="SSF51905">
    <property type="entry name" value="FAD/NAD(P)-binding domain"/>
    <property type="match status" value="1"/>
</dbReference>
<evidence type="ECO:0000313" key="3">
    <source>
        <dbReference type="EMBL" id="TPF74289.1"/>
    </source>
</evidence>
<protein>
    <submittedName>
        <fullName evidence="3">FAD-binding oxidoreductase</fullName>
    </submittedName>
</protein>